<feature type="coiled-coil region" evidence="1">
    <location>
        <begin position="748"/>
        <end position="775"/>
    </location>
</feature>
<feature type="region of interest" description="Disordered" evidence="2">
    <location>
        <begin position="387"/>
        <end position="478"/>
    </location>
</feature>
<evidence type="ECO:0000256" key="1">
    <source>
        <dbReference type="SAM" id="Coils"/>
    </source>
</evidence>
<evidence type="ECO:0000256" key="2">
    <source>
        <dbReference type="SAM" id="MobiDB-lite"/>
    </source>
</evidence>
<evidence type="ECO:0000313" key="4">
    <source>
        <dbReference type="EMBL" id="PPR08127.1"/>
    </source>
</evidence>
<feature type="region of interest" description="Disordered" evidence="2">
    <location>
        <begin position="493"/>
        <end position="515"/>
    </location>
</feature>
<reference evidence="4 5" key="1">
    <citation type="journal article" date="2018" name="Evol. Lett.">
        <title>Horizontal gene cluster transfer increased hallucinogenic mushroom diversity.</title>
        <authorList>
            <person name="Reynolds H.T."/>
            <person name="Vijayakumar V."/>
            <person name="Gluck-Thaler E."/>
            <person name="Korotkin H.B."/>
            <person name="Matheny P.B."/>
            <person name="Slot J.C."/>
        </authorList>
    </citation>
    <scope>NUCLEOTIDE SEQUENCE [LARGE SCALE GENOMIC DNA]</scope>
    <source>
        <strain evidence="4 5">2629</strain>
    </source>
</reference>
<keyword evidence="3" id="KW-0812">Transmembrane</keyword>
<feature type="region of interest" description="Disordered" evidence="2">
    <location>
        <begin position="1"/>
        <end position="104"/>
    </location>
</feature>
<feature type="region of interest" description="Disordered" evidence="2">
    <location>
        <begin position="161"/>
        <end position="218"/>
    </location>
</feature>
<feature type="transmembrane region" description="Helical" evidence="3">
    <location>
        <begin position="900"/>
        <end position="918"/>
    </location>
</feature>
<feature type="compositionally biased region" description="Polar residues" evidence="2">
    <location>
        <begin position="387"/>
        <end position="419"/>
    </location>
</feature>
<feature type="compositionally biased region" description="Low complexity" evidence="2">
    <location>
        <begin position="540"/>
        <end position="556"/>
    </location>
</feature>
<keyword evidence="3" id="KW-0472">Membrane</keyword>
<comment type="caution">
    <text evidence="4">The sequence shown here is derived from an EMBL/GenBank/DDBJ whole genome shotgun (WGS) entry which is preliminary data.</text>
</comment>
<feature type="region of interest" description="Disordered" evidence="2">
    <location>
        <begin position="540"/>
        <end position="571"/>
    </location>
</feature>
<dbReference type="STRING" id="181874.A0A409YYN1"/>
<evidence type="ECO:0000313" key="5">
    <source>
        <dbReference type="Proteomes" id="UP000284842"/>
    </source>
</evidence>
<accession>A0A409YYN1</accession>
<feature type="transmembrane region" description="Helical" evidence="3">
    <location>
        <begin position="863"/>
        <end position="888"/>
    </location>
</feature>
<dbReference type="Proteomes" id="UP000284842">
    <property type="component" value="Unassembled WGS sequence"/>
</dbReference>
<gene>
    <name evidence="4" type="ORF">CVT24_012371</name>
</gene>
<dbReference type="OrthoDB" id="3190515at2759"/>
<feature type="compositionally biased region" description="Basic and acidic residues" evidence="2">
    <location>
        <begin position="421"/>
        <end position="445"/>
    </location>
</feature>
<dbReference type="InParanoid" id="A0A409YYN1"/>
<feature type="compositionally biased region" description="Polar residues" evidence="2">
    <location>
        <begin position="449"/>
        <end position="478"/>
    </location>
</feature>
<dbReference type="AlphaFoldDB" id="A0A409YYN1"/>
<keyword evidence="1" id="KW-0175">Coiled coil</keyword>
<dbReference type="EMBL" id="NHTK01000137">
    <property type="protein sequence ID" value="PPR08127.1"/>
    <property type="molecule type" value="Genomic_DNA"/>
</dbReference>
<organism evidence="4 5">
    <name type="scientific">Panaeolus cyanescens</name>
    <dbReference type="NCBI Taxonomy" id="181874"/>
    <lineage>
        <taxon>Eukaryota</taxon>
        <taxon>Fungi</taxon>
        <taxon>Dikarya</taxon>
        <taxon>Basidiomycota</taxon>
        <taxon>Agaricomycotina</taxon>
        <taxon>Agaricomycetes</taxon>
        <taxon>Agaricomycetidae</taxon>
        <taxon>Agaricales</taxon>
        <taxon>Agaricineae</taxon>
        <taxon>Galeropsidaceae</taxon>
        <taxon>Panaeolus</taxon>
    </lineage>
</organism>
<feature type="compositionally biased region" description="Polar residues" evidence="2">
    <location>
        <begin position="204"/>
        <end position="213"/>
    </location>
</feature>
<evidence type="ECO:0000256" key="3">
    <source>
        <dbReference type="SAM" id="Phobius"/>
    </source>
</evidence>
<proteinExistence type="predicted"/>
<sequence>MENTHLPSLEDDVFNSRDNRAKPAICRNIHNPLPQDTHPRPVHRRPESPLSLHSNIITPPLRRGSPLNPQKSNQLYDARRRPWPSESHNSVESAMRPRVNLPSGHNETSLGEITHTNPVNELEQEAGIFSNEYDLSHEDPRILQDVQRALKLKARREARLKRDGLTTPEKVAILASPTSQHSDSRPRKPSPLSFTPSPSPSARKGSNSTTSDVDFSPSVGLLESISNSHPVPTSIDNGDTLDWTGTTSEESDHRWAKALGKRRERDRLPPLGVIVDEQEQIFEKKLSSIRNRMSAQTRRKASIISDQLERRYNLLEGPPVYGTSPLNLVDAVRWYASQDELLRRSLLKAEPLTWLKHLQKRGGEVNHSQWCLSALMLEEYIQVQSQEPQSTATRTIPESSQLSPSGYRSRKSLSPSFFSISRERTGTTDERLSFEPLAESKRESLEVPSRNSIESGGSSVQTTSSAQGPLSPTSNLSSEFGIDVSQNLVESQMPASGNVSLSSDGESGSFTGPLSIPNVSIQAPSTENTPVIPVVPGAISQESSASSQSRVAIGSSDAPQKPKRRIRLSASFPDHPIQRRKRLQEEREERLRHEYESKAACVISWPLAYIDADFIFLFRLLHDAVSHNHRIRQFLNRISSAIKEYDHLQNHSAHVPGSNAIKLPKELVEAFGHDPAAVTGATRRLQDWRAVEDIHQRVHRQRAVFREFLDSFSGGDTAESCLLEKPMADILQALDELDVQRSSIVSQAENVASQLDAVQKAHASAKKELNEALAHVSVVYPELSTIVALEESYKDQYQQFWDLGMDALTLLLDTVTPFWRTYGKTIGEDVRDYLIIPLYRNEFTGEAKRYNITEFPRRSFKHWTGLVIFFGLSIAVNVLQVRAAIFSLSQFRLHLIPYDGIRWVALPFFWLAIVIQWLAVVFEFAIVLMELGAITWWAGWSIKVFS</sequence>
<keyword evidence="5" id="KW-1185">Reference proteome</keyword>
<name>A0A409YYN1_9AGAR</name>
<protein>
    <submittedName>
        <fullName evidence="4">Uncharacterized protein</fullName>
    </submittedName>
</protein>
<keyword evidence="3" id="KW-1133">Transmembrane helix</keyword>